<evidence type="ECO:0000313" key="4">
    <source>
        <dbReference type="Proteomes" id="UP001077662"/>
    </source>
</evidence>
<organism evidence="3 4">
    <name type="scientific">Brevibacillus laterosporus</name>
    <name type="common">Bacillus laterosporus</name>
    <dbReference type="NCBI Taxonomy" id="1465"/>
    <lineage>
        <taxon>Bacteria</taxon>
        <taxon>Bacillati</taxon>
        <taxon>Bacillota</taxon>
        <taxon>Bacilli</taxon>
        <taxon>Bacillales</taxon>
        <taxon>Paenibacillaceae</taxon>
        <taxon>Brevibacillus</taxon>
    </lineage>
</organism>
<dbReference type="Pfam" id="PF19610">
    <property type="entry name" value="DUF6115"/>
    <property type="match status" value="1"/>
</dbReference>
<proteinExistence type="predicted"/>
<keyword evidence="2" id="KW-1133">Transmembrane helix</keyword>
<name>A0AAP3DDM9_BRELA</name>
<dbReference type="AlphaFoldDB" id="A0AAP3DDM9"/>
<evidence type="ECO:0000256" key="1">
    <source>
        <dbReference type="SAM" id="Coils"/>
    </source>
</evidence>
<keyword evidence="2" id="KW-0812">Transmembrane</keyword>
<sequence>MTQLLYILLGIGLIAIMLSGLSLWLFKRKRQEWIGSDANSSMQHPELNSLDRTSMETTLKRFVQQVKRENEEIAENLHAKIEQVRKSQQEVVASTTQYEQKNRSLQLEIEKLHHQFMELQKSHALLKKGVEQSQMLSQASVNQQPEISQDVLALKDRYQRVFELVQQGLTTPEIAKKLGAGHGEIELILTLAEPIEREA</sequence>
<keyword evidence="2" id="KW-0472">Membrane</keyword>
<evidence type="ECO:0000256" key="2">
    <source>
        <dbReference type="SAM" id="Phobius"/>
    </source>
</evidence>
<dbReference type="RefSeq" id="WP_104149099.1">
    <property type="nucleotide sequence ID" value="NZ_JANSGW010000006.1"/>
</dbReference>
<protein>
    <recommendedName>
        <fullName evidence="5">DUF2802 domain-containing protein</fullName>
    </recommendedName>
</protein>
<dbReference type="EMBL" id="JAPTNE010000006">
    <property type="protein sequence ID" value="MCZ0806464.1"/>
    <property type="molecule type" value="Genomic_DNA"/>
</dbReference>
<dbReference type="InterPro" id="IPR046118">
    <property type="entry name" value="DUF6115"/>
</dbReference>
<feature type="coiled-coil region" evidence="1">
    <location>
        <begin position="63"/>
        <end position="122"/>
    </location>
</feature>
<comment type="caution">
    <text evidence="3">The sequence shown here is derived from an EMBL/GenBank/DDBJ whole genome shotgun (WGS) entry which is preliminary data.</text>
</comment>
<keyword evidence="1" id="KW-0175">Coiled coil</keyword>
<gene>
    <name evidence="3" type="ORF">O0554_05930</name>
</gene>
<accession>A0AAP3DDM9</accession>
<evidence type="ECO:0008006" key="5">
    <source>
        <dbReference type="Google" id="ProtNLM"/>
    </source>
</evidence>
<evidence type="ECO:0000313" key="3">
    <source>
        <dbReference type="EMBL" id="MCZ0806464.1"/>
    </source>
</evidence>
<dbReference type="Proteomes" id="UP001077662">
    <property type="component" value="Unassembled WGS sequence"/>
</dbReference>
<reference evidence="3" key="1">
    <citation type="submission" date="2022-09" db="EMBL/GenBank/DDBJ databases">
        <title>Genome analysis and characterization of larvicidal activity of Brevibacillus strains.</title>
        <authorList>
            <person name="Patrusheva E.V."/>
            <person name="Izotova A.O."/>
            <person name="Toshchakov S.V."/>
            <person name="Sineoky S.P."/>
        </authorList>
    </citation>
    <scope>NUCLEOTIDE SEQUENCE</scope>
    <source>
        <strain evidence="3">VKPM_B-13247</strain>
    </source>
</reference>
<feature type="transmembrane region" description="Helical" evidence="2">
    <location>
        <begin position="6"/>
        <end position="26"/>
    </location>
</feature>